<reference evidence="4 5" key="1">
    <citation type="submission" date="2015-02" db="EMBL/GenBank/DDBJ databases">
        <title>Complete genome sequence of Kangiella geojedonensis strain YCS-5T.</title>
        <authorList>
            <person name="Kim K.M."/>
        </authorList>
    </citation>
    <scope>NUCLEOTIDE SEQUENCE [LARGE SCALE GENOMIC DNA]</scope>
    <source>
        <strain evidence="4 5">YCS-5</strain>
    </source>
</reference>
<comment type="caution">
    <text evidence="1">Lacks conserved residue(s) required for the propagation of feature annotation.</text>
</comment>
<dbReference type="Proteomes" id="UP000034071">
    <property type="component" value="Chromosome"/>
</dbReference>
<feature type="transmembrane region" description="Helical" evidence="2">
    <location>
        <begin position="12"/>
        <end position="33"/>
    </location>
</feature>
<proteinExistence type="predicted"/>
<sequence>MKKVKLSHQYSIAYTLAFVVVLLVVNFVFYRSLEQSHQNQQQKLCDLIISSFTPGIEYGLSYGNTTDLESTLFPLRNNPEIAFVRVLDNQGTVVSQVDNRGLVGISQDIELKTVDRDIVQKLGSSFQSNFPSQLLESAENDHRRLGQLQIASTPYKYSRAYDGVLHLLLNLGVIIPLALFWVYLRIRQTHQSKIVNKLVDQLNNSESYKEFRENLKTSEGSKLLNAVEQQVIKTQNLRHKLNILKTEVQKARLDANTELHEFIGFITQQNFNSSINNLMMFYEVIKQPVDQTRQLVWSRDLLSQTVVELSTLAKEKNTLIQESFSGNRMSYQVHLDDKSFKQMLRLLIQQLIYICENETLNIHFDLRQDYQDTANLRVSFSSESKVFLQALKEQSLFQFKEKLPVTAHSNNIQLISAKHILKKFGGEYLYFSDEIRLEMPLNTVNQAEKKSQPERIRPLGLSLNVLVYDSDPIDKMVLIGYLTKLGIDVDKATTKQVVLQKLRHDSYNAILVNSEFIQDDPSFSFTNFLEELQHLDNQPHIIIVSHDLSVAESEAFNQLESAQFITKPVDPKKLGETLTNL</sequence>
<keyword evidence="2" id="KW-0812">Transmembrane</keyword>
<evidence type="ECO:0000256" key="2">
    <source>
        <dbReference type="SAM" id="Phobius"/>
    </source>
</evidence>
<dbReference type="InterPro" id="IPR001789">
    <property type="entry name" value="Sig_transdc_resp-reg_receiver"/>
</dbReference>
<dbReference type="GO" id="GO:0000160">
    <property type="term" value="P:phosphorelay signal transduction system"/>
    <property type="evidence" value="ECO:0007669"/>
    <property type="project" value="InterPro"/>
</dbReference>
<dbReference type="OrthoDB" id="6187956at2"/>
<dbReference type="Gene3D" id="3.40.50.2300">
    <property type="match status" value="1"/>
</dbReference>
<dbReference type="InterPro" id="IPR011006">
    <property type="entry name" value="CheY-like_superfamily"/>
</dbReference>
<feature type="transmembrane region" description="Helical" evidence="2">
    <location>
        <begin position="164"/>
        <end position="184"/>
    </location>
</feature>
<dbReference type="RefSeq" id="WP_046561018.1">
    <property type="nucleotide sequence ID" value="NZ_CP010975.1"/>
</dbReference>
<name>A0A0F6RCB9_9GAMM</name>
<dbReference type="STRING" id="914150.TQ33_0923"/>
<dbReference type="AlphaFoldDB" id="A0A0F6RCB9"/>
<evidence type="ECO:0000256" key="1">
    <source>
        <dbReference type="PROSITE-ProRule" id="PRU00169"/>
    </source>
</evidence>
<feature type="domain" description="Response regulatory" evidence="3">
    <location>
        <begin position="464"/>
        <end position="581"/>
    </location>
</feature>
<keyword evidence="2" id="KW-1133">Transmembrane helix</keyword>
<dbReference type="PROSITE" id="PS50110">
    <property type="entry name" value="RESPONSE_REGULATORY"/>
    <property type="match status" value="1"/>
</dbReference>
<accession>A0A0F6RCB9</accession>
<evidence type="ECO:0000259" key="3">
    <source>
        <dbReference type="PROSITE" id="PS50110"/>
    </source>
</evidence>
<keyword evidence="2" id="KW-0472">Membrane</keyword>
<keyword evidence="5" id="KW-1185">Reference proteome</keyword>
<dbReference type="EMBL" id="CP010975">
    <property type="protein sequence ID" value="AKE51891.1"/>
    <property type="molecule type" value="Genomic_DNA"/>
</dbReference>
<dbReference type="KEGG" id="kge:TQ33_0923"/>
<dbReference type="HOGENOM" id="CLU_469121_0_0_6"/>
<evidence type="ECO:0000313" key="4">
    <source>
        <dbReference type="EMBL" id="AKE51891.1"/>
    </source>
</evidence>
<gene>
    <name evidence="4" type="ORF">TQ33_0923</name>
</gene>
<evidence type="ECO:0000313" key="5">
    <source>
        <dbReference type="Proteomes" id="UP000034071"/>
    </source>
</evidence>
<protein>
    <recommendedName>
        <fullName evidence="3">Response regulatory domain-containing protein</fullName>
    </recommendedName>
</protein>
<organism evidence="4 5">
    <name type="scientific">Kangiella geojedonensis</name>
    <dbReference type="NCBI Taxonomy" id="914150"/>
    <lineage>
        <taxon>Bacteria</taxon>
        <taxon>Pseudomonadati</taxon>
        <taxon>Pseudomonadota</taxon>
        <taxon>Gammaproteobacteria</taxon>
        <taxon>Kangiellales</taxon>
        <taxon>Kangiellaceae</taxon>
        <taxon>Kangiella</taxon>
    </lineage>
</organism>
<dbReference type="SUPFAM" id="SSF52172">
    <property type="entry name" value="CheY-like"/>
    <property type="match status" value="1"/>
</dbReference>